<reference evidence="1" key="1">
    <citation type="submission" date="2021-02" db="EMBL/GenBank/DDBJ databases">
        <authorList>
            <person name="Dougan E. K."/>
            <person name="Rhodes N."/>
            <person name="Thang M."/>
            <person name="Chan C."/>
        </authorList>
    </citation>
    <scope>NUCLEOTIDE SEQUENCE</scope>
</reference>
<dbReference type="EMBL" id="CAJNJA010021635">
    <property type="protein sequence ID" value="CAE7479593.1"/>
    <property type="molecule type" value="Genomic_DNA"/>
</dbReference>
<gene>
    <name evidence="1" type="primary">Foxred2</name>
    <name evidence="1" type="ORF">SNEC2469_LOCUS13556</name>
</gene>
<comment type="caution">
    <text evidence="1">The sequence shown here is derived from an EMBL/GenBank/DDBJ whole genome shotgun (WGS) entry which is preliminary data.</text>
</comment>
<evidence type="ECO:0000313" key="1">
    <source>
        <dbReference type="EMBL" id="CAE7479593.1"/>
    </source>
</evidence>
<feature type="non-terminal residue" evidence="1">
    <location>
        <position position="1"/>
    </location>
</feature>
<keyword evidence="2" id="KW-1185">Reference proteome</keyword>
<name>A0A812SLF0_9DINO</name>
<protein>
    <submittedName>
        <fullName evidence="1">Foxred2 protein</fullName>
    </submittedName>
</protein>
<proteinExistence type="predicted"/>
<feature type="non-terminal residue" evidence="1">
    <location>
        <position position="165"/>
    </location>
</feature>
<dbReference type="OrthoDB" id="66881at2759"/>
<sequence>CLGWRGAVPSVANLHETGKYPMMDASYQSATIPGLFFAGALSHGRDYRRSAGGFIHGFRYTARALYRILRYEQAGWPNVSFALDQELWMRQVLRRINEAAGPYQMFGELVDVMLFKEGPGGLVVEYLEEVPMAYAQEKSEFRSSPRLILSFVYGRQFSPGDLPSP</sequence>
<dbReference type="Proteomes" id="UP000601435">
    <property type="component" value="Unassembled WGS sequence"/>
</dbReference>
<dbReference type="AlphaFoldDB" id="A0A812SLF0"/>
<evidence type="ECO:0000313" key="2">
    <source>
        <dbReference type="Proteomes" id="UP000601435"/>
    </source>
</evidence>
<accession>A0A812SLF0</accession>
<organism evidence="1 2">
    <name type="scientific">Symbiodinium necroappetens</name>
    <dbReference type="NCBI Taxonomy" id="1628268"/>
    <lineage>
        <taxon>Eukaryota</taxon>
        <taxon>Sar</taxon>
        <taxon>Alveolata</taxon>
        <taxon>Dinophyceae</taxon>
        <taxon>Suessiales</taxon>
        <taxon>Symbiodiniaceae</taxon>
        <taxon>Symbiodinium</taxon>
    </lineage>
</organism>